<dbReference type="PANTHER" id="PTHR23192">
    <property type="entry name" value="OLFACTOMEDIN-RELATED"/>
    <property type="match status" value="1"/>
</dbReference>
<evidence type="ECO:0000256" key="3">
    <source>
        <dbReference type="PROSITE-ProRule" id="PRU00446"/>
    </source>
</evidence>
<protein>
    <recommendedName>
        <fullName evidence="4">Olfactomedin-like domain-containing protein</fullName>
    </recommendedName>
</protein>
<dbReference type="InterPro" id="IPR050605">
    <property type="entry name" value="Olfactomedin-like_domain"/>
</dbReference>
<proteinExistence type="predicted"/>
<dbReference type="PANTHER" id="PTHR23192:SF87">
    <property type="entry name" value="AMASSIN-3"/>
    <property type="match status" value="1"/>
</dbReference>
<dbReference type="AlphaFoldDB" id="A0A0E9QPT9"/>
<accession>A0A0E9QPT9</accession>
<dbReference type="PROSITE" id="PS51132">
    <property type="entry name" value="OLF"/>
    <property type="match status" value="1"/>
</dbReference>
<reference evidence="5" key="2">
    <citation type="journal article" date="2015" name="Fish Shellfish Immunol.">
        <title>Early steps in the European eel (Anguilla anguilla)-Vibrio vulnificus interaction in the gills: Role of the RtxA13 toxin.</title>
        <authorList>
            <person name="Callol A."/>
            <person name="Pajuelo D."/>
            <person name="Ebbesson L."/>
            <person name="Teles M."/>
            <person name="MacKenzie S."/>
            <person name="Amaro C."/>
        </authorList>
    </citation>
    <scope>NUCLEOTIDE SEQUENCE</scope>
</reference>
<dbReference type="EMBL" id="GBXM01089191">
    <property type="protein sequence ID" value="JAH19386.1"/>
    <property type="molecule type" value="Transcribed_RNA"/>
</dbReference>
<dbReference type="GO" id="GO:0007165">
    <property type="term" value="P:signal transduction"/>
    <property type="evidence" value="ECO:0007669"/>
    <property type="project" value="TreeGrafter"/>
</dbReference>
<dbReference type="InterPro" id="IPR003112">
    <property type="entry name" value="Olfac-like_dom"/>
</dbReference>
<sequence length="43" mass="5157">MIPRLPFAYSHSHNTQVDYNPKERVLYAWDNGHQVTYNLVFAY</sequence>
<dbReference type="EMBL" id="GBXM01090085">
    <property type="protein sequence ID" value="JAH18492.1"/>
    <property type="molecule type" value="Transcribed_RNA"/>
</dbReference>
<evidence type="ECO:0000256" key="1">
    <source>
        <dbReference type="ARBA" id="ARBA00004613"/>
    </source>
</evidence>
<dbReference type="Pfam" id="PF02191">
    <property type="entry name" value="OLF"/>
    <property type="match status" value="1"/>
</dbReference>
<comment type="subcellular location">
    <subcellularLocation>
        <location evidence="1">Secreted</location>
    </subcellularLocation>
</comment>
<feature type="domain" description="Olfactomedin-like" evidence="4">
    <location>
        <begin position="1"/>
        <end position="43"/>
    </location>
</feature>
<evidence type="ECO:0000313" key="5">
    <source>
        <dbReference type="EMBL" id="JAH18492.1"/>
    </source>
</evidence>
<name>A0A0E9QPT9_ANGAN</name>
<dbReference type="GO" id="GO:0005615">
    <property type="term" value="C:extracellular space"/>
    <property type="evidence" value="ECO:0007669"/>
    <property type="project" value="TreeGrafter"/>
</dbReference>
<organism evidence="5">
    <name type="scientific">Anguilla anguilla</name>
    <name type="common">European freshwater eel</name>
    <name type="synonym">Muraena anguilla</name>
    <dbReference type="NCBI Taxonomy" id="7936"/>
    <lineage>
        <taxon>Eukaryota</taxon>
        <taxon>Metazoa</taxon>
        <taxon>Chordata</taxon>
        <taxon>Craniata</taxon>
        <taxon>Vertebrata</taxon>
        <taxon>Euteleostomi</taxon>
        <taxon>Actinopterygii</taxon>
        <taxon>Neopterygii</taxon>
        <taxon>Teleostei</taxon>
        <taxon>Anguilliformes</taxon>
        <taxon>Anguillidae</taxon>
        <taxon>Anguilla</taxon>
    </lineage>
</organism>
<evidence type="ECO:0000259" key="4">
    <source>
        <dbReference type="PROSITE" id="PS51132"/>
    </source>
</evidence>
<keyword evidence="2" id="KW-0964">Secreted</keyword>
<reference evidence="5" key="1">
    <citation type="submission" date="2014-11" db="EMBL/GenBank/DDBJ databases">
        <authorList>
            <person name="Amaro Gonzalez C."/>
        </authorList>
    </citation>
    <scope>NUCLEOTIDE SEQUENCE</scope>
</reference>
<comment type="caution">
    <text evidence="3">Lacks conserved residue(s) required for the propagation of feature annotation.</text>
</comment>
<evidence type="ECO:0000256" key="2">
    <source>
        <dbReference type="ARBA" id="ARBA00022525"/>
    </source>
</evidence>